<dbReference type="Gene3D" id="3.40.50.10170">
    <property type="match status" value="1"/>
</dbReference>
<sequence>MTKKKIAWITDSTAYISEDLLEHPDVYIVPLLITFGEESFEDGIDLNTDQLYSRIRTEKEVPKTSQPSAGRFAELFETLKIEYDAAVAVHVSSKLSGTMNSCLAGSELAGFPVSAVDSKCMSYAITSLIYKGLKLAENEMPVHKIAEILQSEADKSENYILLGSLEQFYKGGRMSGTQYLLGSILKIKPIIRINRDGAFELFDKVRSDKKAIKRMIELLGDAYESHTIPQVQIMHGNVRGKAEELAEEIKSHFPRLDIIIGEISSTIAAHAGEGTIAIIWQNEK</sequence>
<dbReference type="GO" id="GO:0008289">
    <property type="term" value="F:lipid binding"/>
    <property type="evidence" value="ECO:0007669"/>
    <property type="project" value="UniProtKB-KW"/>
</dbReference>
<dbReference type="Gene3D" id="3.30.1180.10">
    <property type="match status" value="1"/>
</dbReference>
<dbReference type="RefSeq" id="WP_019382980.1">
    <property type="nucleotide sequence ID" value="NZ_CP015506.1"/>
</dbReference>
<proteinExistence type="predicted"/>
<accession>A0A160MB85</accession>
<dbReference type="InterPro" id="IPR050270">
    <property type="entry name" value="DegV_domain_contain"/>
</dbReference>
<dbReference type="Proteomes" id="UP000077856">
    <property type="component" value="Chromosome"/>
</dbReference>
<gene>
    <name evidence="2" type="ORF">A361_12165</name>
</gene>
<name>A0A160MB85_9BACI</name>
<keyword evidence="1" id="KW-0446">Lipid-binding</keyword>
<dbReference type="STRING" id="1196031.A361_12165"/>
<dbReference type="PROSITE" id="PS51482">
    <property type="entry name" value="DEGV"/>
    <property type="match status" value="1"/>
</dbReference>
<protein>
    <submittedName>
        <fullName evidence="2">Fatty acid-binding protein DegV</fullName>
    </submittedName>
</protein>
<dbReference type="SUPFAM" id="SSF82549">
    <property type="entry name" value="DAK1/DegV-like"/>
    <property type="match status" value="1"/>
</dbReference>
<dbReference type="InterPro" id="IPR003797">
    <property type="entry name" value="DegV"/>
</dbReference>
<dbReference type="Pfam" id="PF02645">
    <property type="entry name" value="DegV"/>
    <property type="match status" value="1"/>
</dbReference>
<dbReference type="eggNOG" id="COG1307">
    <property type="taxonomic scope" value="Bacteria"/>
</dbReference>
<evidence type="ECO:0000256" key="1">
    <source>
        <dbReference type="ARBA" id="ARBA00023121"/>
    </source>
</evidence>
<dbReference type="KEGG" id="bon:A361_12165"/>
<reference evidence="2 3" key="1">
    <citation type="submission" date="2016-04" db="EMBL/GenBank/DDBJ databases">
        <title>Complete genome sequence of Bacillus oceanisediminis strain 2691.</title>
        <authorList>
            <person name="Jeong H."/>
            <person name="Kim H.J."/>
            <person name="Lee D.-W."/>
        </authorList>
    </citation>
    <scope>NUCLEOTIDE SEQUENCE [LARGE SCALE GENOMIC DNA]</scope>
    <source>
        <strain evidence="2 3">2691</strain>
    </source>
</reference>
<dbReference type="AlphaFoldDB" id="A0A160MB85"/>
<dbReference type="PANTHER" id="PTHR33434">
    <property type="entry name" value="DEGV DOMAIN-CONTAINING PROTEIN DR_1986-RELATED"/>
    <property type="match status" value="1"/>
</dbReference>
<dbReference type="InterPro" id="IPR043168">
    <property type="entry name" value="DegV_C"/>
</dbReference>
<dbReference type="NCBIfam" id="TIGR00762">
    <property type="entry name" value="DegV"/>
    <property type="match status" value="1"/>
</dbReference>
<evidence type="ECO:0000313" key="3">
    <source>
        <dbReference type="Proteomes" id="UP000077856"/>
    </source>
</evidence>
<dbReference type="EMBL" id="CP015506">
    <property type="protein sequence ID" value="AND39864.1"/>
    <property type="molecule type" value="Genomic_DNA"/>
</dbReference>
<dbReference type="PANTHER" id="PTHR33434:SF2">
    <property type="entry name" value="FATTY ACID-BINDING PROTEIN TM_1468"/>
    <property type="match status" value="1"/>
</dbReference>
<organism evidence="2 3">
    <name type="scientific">Cytobacillus oceanisediminis 2691</name>
    <dbReference type="NCBI Taxonomy" id="1196031"/>
    <lineage>
        <taxon>Bacteria</taxon>
        <taxon>Bacillati</taxon>
        <taxon>Bacillota</taxon>
        <taxon>Bacilli</taxon>
        <taxon>Bacillales</taxon>
        <taxon>Bacillaceae</taxon>
        <taxon>Cytobacillus</taxon>
    </lineage>
</organism>
<evidence type="ECO:0000313" key="2">
    <source>
        <dbReference type="EMBL" id="AND39864.1"/>
    </source>
</evidence>